<reference evidence="1 2" key="1">
    <citation type="journal article" date="2014" name="BMC Genomics">
        <title>Comparative genomics of the major fungal agents of human and animal Sporotrichosis: Sporothrix schenckii and Sporothrix brasiliensis.</title>
        <authorList>
            <person name="Teixeira M.M."/>
            <person name="de Almeida L.G."/>
            <person name="Kubitschek-Barreira P."/>
            <person name="Alves F.L."/>
            <person name="Kioshima E.S."/>
            <person name="Abadio A.K."/>
            <person name="Fernandes L."/>
            <person name="Derengowski L.S."/>
            <person name="Ferreira K.S."/>
            <person name="Souza R.C."/>
            <person name="Ruiz J.C."/>
            <person name="de Andrade N.C."/>
            <person name="Paes H.C."/>
            <person name="Nicola A.M."/>
            <person name="Albuquerque P."/>
            <person name="Gerber A.L."/>
            <person name="Martins V.P."/>
            <person name="Peconick L.D."/>
            <person name="Neto A.V."/>
            <person name="Chaucanez C.B."/>
            <person name="Silva P.A."/>
            <person name="Cunha O.L."/>
            <person name="de Oliveira F.F."/>
            <person name="dos Santos T.C."/>
            <person name="Barros A.L."/>
            <person name="Soares M.A."/>
            <person name="de Oliveira L.M."/>
            <person name="Marini M.M."/>
            <person name="Villalobos-Duno H."/>
            <person name="Cunha M.M."/>
            <person name="de Hoog S."/>
            <person name="da Silveira J.F."/>
            <person name="Henrissat B."/>
            <person name="Nino-Vega G.A."/>
            <person name="Cisalpino P.S."/>
            <person name="Mora-Montes H.M."/>
            <person name="Almeida S.R."/>
            <person name="Stajich J.E."/>
            <person name="Lopes-Bezerra L.M."/>
            <person name="Vasconcelos A.T."/>
            <person name="Felipe M.S."/>
        </authorList>
    </citation>
    <scope>NUCLEOTIDE SEQUENCE [LARGE SCALE GENOMIC DNA]</scope>
    <source>
        <strain evidence="1 2">1099-18</strain>
    </source>
</reference>
<organism evidence="1 2">
    <name type="scientific">Sporothrix schenckii 1099-18</name>
    <dbReference type="NCBI Taxonomy" id="1397361"/>
    <lineage>
        <taxon>Eukaryota</taxon>
        <taxon>Fungi</taxon>
        <taxon>Dikarya</taxon>
        <taxon>Ascomycota</taxon>
        <taxon>Pezizomycotina</taxon>
        <taxon>Sordariomycetes</taxon>
        <taxon>Sordariomycetidae</taxon>
        <taxon>Ophiostomatales</taxon>
        <taxon>Ophiostomataceae</taxon>
        <taxon>Sporothrix</taxon>
    </lineage>
</organism>
<dbReference type="Proteomes" id="UP000033710">
    <property type="component" value="Unassembled WGS sequence"/>
</dbReference>
<protein>
    <submittedName>
        <fullName evidence="1">Uncharacterized protein</fullName>
    </submittedName>
</protein>
<evidence type="ECO:0000313" key="1">
    <source>
        <dbReference type="EMBL" id="KJR81250.1"/>
    </source>
</evidence>
<accession>A0A0F2LXM9</accession>
<gene>
    <name evidence="1" type="ORF">SPSK_10375</name>
</gene>
<evidence type="ECO:0000313" key="2">
    <source>
        <dbReference type="Proteomes" id="UP000033710"/>
    </source>
</evidence>
<dbReference type="AlphaFoldDB" id="A0A0F2LXM9"/>
<dbReference type="EMBL" id="AXCR01000011">
    <property type="protein sequence ID" value="KJR81250.1"/>
    <property type="molecule type" value="Genomic_DNA"/>
</dbReference>
<sequence length="147" mass="16680">MGLDTRAVDVNRMIDRERGSRIDGRYSKNNSPHFIVDVDGGTRGDNVAIAKIKETRDRPGEYRAGGERGIGRLDSRNNTASQAIDKVFCEAFIQAALNEWLEKGRPRFRTKDVKTGIVRKRKGRRARLLLACTMERYQKEEEGAIGR</sequence>
<reference evidence="1 2" key="2">
    <citation type="journal article" date="2015" name="Eukaryot. Cell">
        <title>Asexual propagation of a virulent clone complex in a human and feline outbreak of sporotrichosis.</title>
        <authorList>
            <person name="Teixeira Mde M."/>
            <person name="Rodrigues A.M."/>
            <person name="Tsui C.K."/>
            <person name="de Almeida L.G."/>
            <person name="Van Diepeningen A.D."/>
            <person name="van den Ende B.G."/>
            <person name="Fernandes G.F."/>
            <person name="Kano R."/>
            <person name="Hamelin R.C."/>
            <person name="Lopes-Bezerra L.M."/>
            <person name="Vasconcelos A.T."/>
            <person name="de Hoog S."/>
            <person name="de Camargo Z.P."/>
            <person name="Felipe M.S."/>
        </authorList>
    </citation>
    <scope>NUCLEOTIDE SEQUENCE [LARGE SCALE GENOMIC DNA]</scope>
    <source>
        <strain evidence="1 2">1099-18</strain>
    </source>
</reference>
<dbReference type="RefSeq" id="XP_016583926.1">
    <property type="nucleotide sequence ID" value="XM_016736816.1"/>
</dbReference>
<comment type="caution">
    <text evidence="1">The sequence shown here is derived from an EMBL/GenBank/DDBJ whole genome shotgun (WGS) entry which is preliminary data.</text>
</comment>
<proteinExistence type="predicted"/>
<dbReference type="GeneID" id="27672093"/>
<name>A0A0F2LXM9_SPOSC</name>
<dbReference type="VEuPathDB" id="FungiDB:SPSK_10375"/>
<dbReference type="KEGG" id="ssck:SPSK_10375"/>